<comment type="caution">
    <text evidence="1">The sequence shown here is derived from an EMBL/GenBank/DDBJ whole genome shotgun (WGS) entry which is preliminary data.</text>
</comment>
<organism evidence="1 2">
    <name type="scientific">Pseudoclavibacter helvolus</name>
    <dbReference type="NCBI Taxonomy" id="255205"/>
    <lineage>
        <taxon>Bacteria</taxon>
        <taxon>Bacillati</taxon>
        <taxon>Actinomycetota</taxon>
        <taxon>Actinomycetes</taxon>
        <taxon>Micrococcales</taxon>
        <taxon>Microbacteriaceae</taxon>
        <taxon>Pseudoclavibacter</taxon>
    </lineage>
</organism>
<sequence>MPANAEVSDGWVTLWALAPVGWRLVFRAPAQDVIVRSSAQNIRLSVGGQKHLLLADPSAVTRALGYSTAGAVAGILDRPGAGAAADFGALRNQISAANS</sequence>
<dbReference type="AlphaFoldDB" id="A0A7W4YFC1"/>
<protein>
    <submittedName>
        <fullName evidence="1">Uncharacterized protein</fullName>
    </submittedName>
</protein>
<evidence type="ECO:0000313" key="2">
    <source>
        <dbReference type="Proteomes" id="UP000545286"/>
    </source>
</evidence>
<dbReference type="EMBL" id="JACHWJ010000001">
    <property type="protein sequence ID" value="MBB2956720.1"/>
    <property type="molecule type" value="Genomic_DNA"/>
</dbReference>
<gene>
    <name evidence="1" type="ORF">FHX72_000832</name>
</gene>
<name>A0A7W4YFC1_9MICO</name>
<reference evidence="1 2" key="1">
    <citation type="submission" date="2020-08" db="EMBL/GenBank/DDBJ databases">
        <title>Sequencing the genomes of 1000 actinobacteria strains.</title>
        <authorList>
            <person name="Klenk H.-P."/>
        </authorList>
    </citation>
    <scope>NUCLEOTIDE SEQUENCE [LARGE SCALE GENOMIC DNA]</scope>
    <source>
        <strain evidence="1 2">DSM 20419</strain>
    </source>
</reference>
<dbReference type="Proteomes" id="UP000545286">
    <property type="component" value="Unassembled WGS sequence"/>
</dbReference>
<accession>A0A7W4YFC1</accession>
<proteinExistence type="predicted"/>
<evidence type="ECO:0000313" key="1">
    <source>
        <dbReference type="EMBL" id="MBB2956720.1"/>
    </source>
</evidence>
<keyword evidence="2" id="KW-1185">Reference proteome</keyword>